<dbReference type="AlphaFoldDB" id="A0A250XNC2"/>
<dbReference type="EC" id="4.2.99.18" evidence="2"/>
<dbReference type="PANTHER" id="PTHR42697:SF1">
    <property type="entry name" value="ENDONUCLEASE 8"/>
    <property type="match status" value="1"/>
</dbReference>
<evidence type="ECO:0000256" key="7">
    <source>
        <dbReference type="ARBA" id="ARBA00023239"/>
    </source>
</evidence>
<keyword evidence="6" id="KW-0234">DNA repair</keyword>
<keyword evidence="8" id="KW-0511">Multifunctional enzyme</keyword>
<dbReference type="Gene3D" id="1.10.720.30">
    <property type="entry name" value="SAP domain"/>
    <property type="match status" value="2"/>
</dbReference>
<comment type="similarity">
    <text evidence="1">Belongs to the FPG family.</text>
</comment>
<evidence type="ECO:0000256" key="1">
    <source>
        <dbReference type="ARBA" id="ARBA00009409"/>
    </source>
</evidence>
<evidence type="ECO:0000256" key="2">
    <source>
        <dbReference type="ARBA" id="ARBA00012720"/>
    </source>
</evidence>
<sequence>MQFQGLRSFSSSHRAVRGRKLTVSVVMVEGHGCHRVGHAHRQLLLGHTFKCSSPNGRFVEGAKAIDGKFLVRIEVIGKNLFYFFGPSKDAGGATDVVHFHFGMSGAFRVVSLPGPEPKPTTRLQLLNEELGLVGHLSAMTLDHGPSPSFYHEKAAKLGPDPLREDADKEVLWNQIQTSKKPIGLVLMSQDMVAGIGNIYRAEILFKAGVHPEQPAASVDRDSFDRIWFHSVTLLQRGFVTGSILTVDPEDAAVLGQPWTRRYIYNHSNCGFCGGPVRVWDMAARKVYCCPKCQPLRSPEDKSIPSVSAPKSPAPGLSYGITAARKAAMAASRPAQPFISHCAPEDSAVLSPARMTVPQLKASLKAVGLPASGSKGELLQRLQQIKPDAGNDKKEEEDEDTPDLGDEIDLAEKLLKEKFVPSSFNWGEGSEVGSVVAAGLPLPVTHVSSGHGTPAATNTHAKVEQLSPSSTVPNASWTVTQLRAALIERGLVATGRKDTLLQRLLQHSQHATSSSQHEELLVPLVAGTKEGEVMLVTTPITDKSVGGAGVRRKRRGPVTPGSTVDVKPGTADLLDEFVSAREAALEKERAGEGRNVEHVALYDDETEALTAKSNKNPRRRK</sequence>
<evidence type="ECO:0000256" key="10">
    <source>
        <dbReference type="SAM" id="MobiDB-lite"/>
    </source>
</evidence>
<evidence type="ECO:0000256" key="3">
    <source>
        <dbReference type="ARBA" id="ARBA00022763"/>
    </source>
</evidence>
<dbReference type="GO" id="GO:0008270">
    <property type="term" value="F:zinc ion binding"/>
    <property type="evidence" value="ECO:0007669"/>
    <property type="project" value="InterPro"/>
</dbReference>
<dbReference type="SUPFAM" id="SSF81624">
    <property type="entry name" value="N-terminal domain of MutM-like DNA repair proteins"/>
    <property type="match status" value="1"/>
</dbReference>
<dbReference type="Proteomes" id="UP000232323">
    <property type="component" value="Unassembled WGS sequence"/>
</dbReference>
<dbReference type="PROSITE" id="PS50800">
    <property type="entry name" value="SAP"/>
    <property type="match status" value="2"/>
</dbReference>
<dbReference type="GO" id="GO:0000703">
    <property type="term" value="F:oxidized pyrimidine nucleobase lesion DNA N-glycosylase activity"/>
    <property type="evidence" value="ECO:0007669"/>
    <property type="project" value="TreeGrafter"/>
</dbReference>
<dbReference type="InterPro" id="IPR010979">
    <property type="entry name" value="Ribosomal_uS13-like_H2TH"/>
</dbReference>
<dbReference type="SUPFAM" id="SSF57716">
    <property type="entry name" value="Glucocorticoid receptor-like (DNA-binding domain)"/>
    <property type="match status" value="1"/>
</dbReference>
<reference evidence="12 13" key="1">
    <citation type="submission" date="2017-08" db="EMBL/GenBank/DDBJ databases">
        <title>Acidophilic green algal genome provides insights into adaptation to an acidic environment.</title>
        <authorList>
            <person name="Hirooka S."/>
            <person name="Hirose Y."/>
            <person name="Kanesaki Y."/>
            <person name="Higuchi S."/>
            <person name="Fujiwara T."/>
            <person name="Onuma R."/>
            <person name="Era A."/>
            <person name="Ohbayashi R."/>
            <person name="Uzuka A."/>
            <person name="Nozaki H."/>
            <person name="Yoshikawa H."/>
            <person name="Miyagishima S.Y."/>
        </authorList>
    </citation>
    <scope>NUCLEOTIDE SEQUENCE [LARGE SCALE GENOMIC DNA]</scope>
    <source>
        <strain evidence="12 13">NIES-2499</strain>
    </source>
</reference>
<dbReference type="SUPFAM" id="SSF68906">
    <property type="entry name" value="SAP domain"/>
    <property type="match status" value="2"/>
</dbReference>
<dbReference type="GO" id="GO:0140078">
    <property type="term" value="F:class I DNA-(apurinic or apyrimidinic site) endonuclease activity"/>
    <property type="evidence" value="ECO:0007669"/>
    <property type="project" value="UniProtKB-EC"/>
</dbReference>
<comment type="caution">
    <text evidence="12">The sequence shown here is derived from an EMBL/GenBank/DDBJ whole genome shotgun (WGS) entry which is preliminary data.</text>
</comment>
<protein>
    <recommendedName>
        <fullName evidence="2">DNA-(apurinic or apyrimidinic site) lyase</fullName>
        <ecNumber evidence="2">4.2.99.18</ecNumber>
    </recommendedName>
</protein>
<organism evidence="12 13">
    <name type="scientific">Chlamydomonas eustigma</name>
    <dbReference type="NCBI Taxonomy" id="1157962"/>
    <lineage>
        <taxon>Eukaryota</taxon>
        <taxon>Viridiplantae</taxon>
        <taxon>Chlorophyta</taxon>
        <taxon>core chlorophytes</taxon>
        <taxon>Chlorophyceae</taxon>
        <taxon>CS clade</taxon>
        <taxon>Chlamydomonadales</taxon>
        <taxon>Chlamydomonadaceae</taxon>
        <taxon>Chlamydomonas</taxon>
    </lineage>
</organism>
<accession>A0A250XNC2</accession>
<dbReference type="Gene3D" id="1.10.8.50">
    <property type="match status" value="1"/>
</dbReference>
<dbReference type="STRING" id="1157962.A0A250XNC2"/>
<dbReference type="EMBL" id="BEGY01000129">
    <property type="protein sequence ID" value="GAX84584.1"/>
    <property type="molecule type" value="Genomic_DNA"/>
</dbReference>
<gene>
    <name evidence="12" type="ORF">CEUSTIGMA_g12005.t1</name>
</gene>
<keyword evidence="4" id="KW-0378">Hydrolase</keyword>
<evidence type="ECO:0000313" key="13">
    <source>
        <dbReference type="Proteomes" id="UP000232323"/>
    </source>
</evidence>
<dbReference type="GO" id="GO:0006284">
    <property type="term" value="P:base-excision repair"/>
    <property type="evidence" value="ECO:0007669"/>
    <property type="project" value="InterPro"/>
</dbReference>
<dbReference type="SMART" id="SM01232">
    <property type="entry name" value="H2TH"/>
    <property type="match status" value="1"/>
</dbReference>
<dbReference type="Pfam" id="PF02037">
    <property type="entry name" value="SAP"/>
    <property type="match status" value="2"/>
</dbReference>
<evidence type="ECO:0000313" key="12">
    <source>
        <dbReference type="EMBL" id="GAX84584.1"/>
    </source>
</evidence>
<feature type="region of interest" description="Disordered" evidence="10">
    <location>
        <begin position="545"/>
        <end position="566"/>
    </location>
</feature>
<dbReference type="InterPro" id="IPR036361">
    <property type="entry name" value="SAP_dom_sf"/>
</dbReference>
<dbReference type="SUPFAM" id="SSF46946">
    <property type="entry name" value="S13-like H2TH domain"/>
    <property type="match status" value="1"/>
</dbReference>
<evidence type="ECO:0000256" key="9">
    <source>
        <dbReference type="ARBA" id="ARBA00023295"/>
    </source>
</evidence>
<proteinExistence type="inferred from homology"/>
<keyword evidence="9" id="KW-0326">Glycosidase</keyword>
<dbReference type="InterPro" id="IPR003034">
    <property type="entry name" value="SAP_dom"/>
</dbReference>
<name>A0A250XNC2_9CHLO</name>
<keyword evidence="3" id="KW-0227">DNA damage</keyword>
<dbReference type="OrthoDB" id="444592at2759"/>
<keyword evidence="13" id="KW-1185">Reference proteome</keyword>
<dbReference type="PANTHER" id="PTHR42697">
    <property type="entry name" value="ENDONUCLEASE 8"/>
    <property type="match status" value="1"/>
</dbReference>
<dbReference type="InterPro" id="IPR015886">
    <property type="entry name" value="H2TH_FPG"/>
</dbReference>
<dbReference type="SMART" id="SM00898">
    <property type="entry name" value="Fapy_DNA_glyco"/>
    <property type="match status" value="1"/>
</dbReference>
<dbReference type="GO" id="GO:0003684">
    <property type="term" value="F:damaged DNA binding"/>
    <property type="evidence" value="ECO:0007669"/>
    <property type="project" value="InterPro"/>
</dbReference>
<keyword evidence="7" id="KW-0456">Lyase</keyword>
<dbReference type="InterPro" id="IPR012319">
    <property type="entry name" value="FPG_cat"/>
</dbReference>
<feature type="domain" description="SAP" evidence="11">
    <location>
        <begin position="473"/>
        <end position="507"/>
    </location>
</feature>
<evidence type="ECO:0000256" key="8">
    <source>
        <dbReference type="ARBA" id="ARBA00023268"/>
    </source>
</evidence>
<dbReference type="SMART" id="SM00513">
    <property type="entry name" value="SAP"/>
    <property type="match status" value="2"/>
</dbReference>
<evidence type="ECO:0000256" key="5">
    <source>
        <dbReference type="ARBA" id="ARBA00023125"/>
    </source>
</evidence>
<feature type="domain" description="SAP" evidence="11">
    <location>
        <begin position="351"/>
        <end position="385"/>
    </location>
</feature>
<dbReference type="Pfam" id="PF06831">
    <property type="entry name" value="H2TH"/>
    <property type="match status" value="1"/>
</dbReference>
<evidence type="ECO:0000259" key="11">
    <source>
        <dbReference type="PROSITE" id="PS50800"/>
    </source>
</evidence>
<evidence type="ECO:0000256" key="4">
    <source>
        <dbReference type="ARBA" id="ARBA00022801"/>
    </source>
</evidence>
<keyword evidence="5" id="KW-0238">DNA-binding</keyword>
<evidence type="ECO:0000256" key="6">
    <source>
        <dbReference type="ARBA" id="ARBA00023204"/>
    </source>
</evidence>
<dbReference type="InterPro" id="IPR035937">
    <property type="entry name" value="FPG_N"/>
</dbReference>